<keyword evidence="1" id="KW-1133">Transmembrane helix</keyword>
<feature type="transmembrane region" description="Helical" evidence="1">
    <location>
        <begin position="52"/>
        <end position="78"/>
    </location>
</feature>
<protein>
    <submittedName>
        <fullName evidence="2">Uncharacterized protein</fullName>
    </submittedName>
</protein>
<reference evidence="3" key="1">
    <citation type="journal article" date="2019" name="Nat. Commun.">
        <title>The genome of broomcorn millet.</title>
        <authorList>
            <person name="Zou C."/>
            <person name="Miki D."/>
            <person name="Li D."/>
            <person name="Tang Q."/>
            <person name="Xiao L."/>
            <person name="Rajput S."/>
            <person name="Deng P."/>
            <person name="Jia W."/>
            <person name="Huang R."/>
            <person name="Zhang M."/>
            <person name="Sun Y."/>
            <person name="Hu J."/>
            <person name="Fu X."/>
            <person name="Schnable P.S."/>
            <person name="Li F."/>
            <person name="Zhang H."/>
            <person name="Feng B."/>
            <person name="Zhu X."/>
            <person name="Liu R."/>
            <person name="Schnable J.C."/>
            <person name="Zhu J.-K."/>
            <person name="Zhang H."/>
        </authorList>
    </citation>
    <scope>NUCLEOTIDE SEQUENCE [LARGE SCALE GENOMIC DNA]</scope>
</reference>
<proteinExistence type="predicted"/>
<dbReference type="Proteomes" id="UP000275267">
    <property type="component" value="Unassembled WGS sequence"/>
</dbReference>
<feature type="transmembrane region" description="Helical" evidence="1">
    <location>
        <begin position="84"/>
        <end position="109"/>
    </location>
</feature>
<sequence length="117" mass="12191">MDWLSISSTLHLKADDGGRAALRAMLWCGVAGAAAAVLALRQPAAAEPRLALALVAQAFIAATHCARIWLIVCLLVVAAEGGQLLLGFVVAVSVVMSSVYDLICFMALLRGVGVEEE</sequence>
<keyword evidence="1" id="KW-0472">Membrane</keyword>
<evidence type="ECO:0000313" key="3">
    <source>
        <dbReference type="Proteomes" id="UP000275267"/>
    </source>
</evidence>
<comment type="caution">
    <text evidence="2">The sequence shown here is derived from an EMBL/GenBank/DDBJ whole genome shotgun (WGS) entry which is preliminary data.</text>
</comment>
<evidence type="ECO:0000313" key="2">
    <source>
        <dbReference type="EMBL" id="RLN34051.1"/>
    </source>
</evidence>
<accession>A0A3L6T6Z7</accession>
<evidence type="ECO:0000256" key="1">
    <source>
        <dbReference type="SAM" id="Phobius"/>
    </source>
</evidence>
<keyword evidence="3" id="KW-1185">Reference proteome</keyword>
<name>A0A3L6T6Z7_PANMI</name>
<dbReference type="AlphaFoldDB" id="A0A3L6T6Z7"/>
<feature type="transmembrane region" description="Helical" evidence="1">
    <location>
        <begin position="20"/>
        <end position="40"/>
    </location>
</feature>
<dbReference type="EMBL" id="PQIB02000002">
    <property type="protein sequence ID" value="RLN34051.1"/>
    <property type="molecule type" value="Genomic_DNA"/>
</dbReference>
<gene>
    <name evidence="2" type="ORF">C2845_PM03G01220</name>
</gene>
<keyword evidence="1" id="KW-0812">Transmembrane</keyword>
<organism evidence="2 3">
    <name type="scientific">Panicum miliaceum</name>
    <name type="common">Proso millet</name>
    <name type="synonym">Broomcorn millet</name>
    <dbReference type="NCBI Taxonomy" id="4540"/>
    <lineage>
        <taxon>Eukaryota</taxon>
        <taxon>Viridiplantae</taxon>
        <taxon>Streptophyta</taxon>
        <taxon>Embryophyta</taxon>
        <taxon>Tracheophyta</taxon>
        <taxon>Spermatophyta</taxon>
        <taxon>Magnoliopsida</taxon>
        <taxon>Liliopsida</taxon>
        <taxon>Poales</taxon>
        <taxon>Poaceae</taxon>
        <taxon>PACMAD clade</taxon>
        <taxon>Panicoideae</taxon>
        <taxon>Panicodae</taxon>
        <taxon>Paniceae</taxon>
        <taxon>Panicinae</taxon>
        <taxon>Panicum</taxon>
        <taxon>Panicum sect. Panicum</taxon>
    </lineage>
</organism>